<proteinExistence type="predicted"/>
<dbReference type="Proteomes" id="UP000694845">
    <property type="component" value="Unplaced"/>
</dbReference>
<dbReference type="Pfam" id="PF13843">
    <property type="entry name" value="DDE_Tnp_1_7"/>
    <property type="match status" value="1"/>
</dbReference>
<evidence type="ECO:0000259" key="2">
    <source>
        <dbReference type="Pfam" id="PF13842"/>
    </source>
</evidence>
<name>A0A8B7ZQ32_ACAPL</name>
<evidence type="ECO:0000313" key="4">
    <source>
        <dbReference type="Proteomes" id="UP000694845"/>
    </source>
</evidence>
<dbReference type="RefSeq" id="XP_022105531.1">
    <property type="nucleotide sequence ID" value="XM_022249839.1"/>
</dbReference>
<keyword evidence="4" id="KW-1185">Reference proteome</keyword>
<dbReference type="GeneID" id="110987260"/>
<dbReference type="KEGG" id="aplc:110987260"/>
<feature type="compositionally biased region" description="Acidic residues" evidence="1">
    <location>
        <begin position="15"/>
        <end position="35"/>
    </location>
</feature>
<feature type="region of interest" description="Disordered" evidence="1">
    <location>
        <begin position="1"/>
        <end position="60"/>
    </location>
</feature>
<dbReference type="InterPro" id="IPR032718">
    <property type="entry name" value="PGBD4_Znf_C"/>
</dbReference>
<organism evidence="4 5">
    <name type="scientific">Acanthaster planci</name>
    <name type="common">Crown-of-thorns starfish</name>
    <dbReference type="NCBI Taxonomy" id="133434"/>
    <lineage>
        <taxon>Eukaryota</taxon>
        <taxon>Metazoa</taxon>
        <taxon>Echinodermata</taxon>
        <taxon>Eleutherozoa</taxon>
        <taxon>Asterozoa</taxon>
        <taxon>Asteroidea</taxon>
        <taxon>Valvatacea</taxon>
        <taxon>Valvatida</taxon>
        <taxon>Acanthasteridae</taxon>
        <taxon>Acanthaster</taxon>
    </lineage>
</organism>
<dbReference type="InterPro" id="IPR029526">
    <property type="entry name" value="PGBD"/>
</dbReference>
<dbReference type="Pfam" id="PF13842">
    <property type="entry name" value="zf-Tnp_2"/>
    <property type="match status" value="1"/>
</dbReference>
<evidence type="ECO:0000256" key="1">
    <source>
        <dbReference type="SAM" id="MobiDB-lite"/>
    </source>
</evidence>
<dbReference type="AlphaFoldDB" id="A0A8B7ZQ32"/>
<sequence>MDVNEAFGEIFGDSDSGDSDFEEPFVSGSDDDEASEGTCNDNDLPGENGSIGGSDPVDVPAENRHRVAKADDDAAWKEALQRAYEDDWLTNFSHQQGQLLYDADEEPTEYGIFSHFFDGEVIDLLVHETNRYAATTIASKGGMENLSQHSRFKKWKEVQANEMKAFLAIMLLMGIDRRANYELYWTTEWTLEAPGIRSIMSRDRFYLILTFFHCTDNAQLTTPADENHDRRGKIKEVMDMIVARWQTAYYPDREVSVDETIIPFKGRTAMKVYKPNKPHKWGLNCWNLAESKTGYVWKSELYQGKRNNQTEVGLYHNVVATLCQPIYDRGHHVYMDNLFTSPALFDDLSIHGTGACGTLRTNRVGTPEAIKKAKLKTSDPLLSVREGKALYVSWFDKRQVNIVSTVHNATTFQKNVRARGQKNPRKVDKPVAIECYTRYMGGVDRSDQGMWYYLNIHKTLKWWKKVFVYILEVSYVNSWIIWKALHPGTRQRPEKFRFAIVDGLLEGYARPGGRPGRRSVDAPNRLTERHFLAVNRNLTPAGRPSKPDCVVCSNRAVRRHQTEYMCAQCNKPMCPAPCFRRYHTLMDYKIDCLPGCHR</sequence>
<dbReference type="PANTHER" id="PTHR46599">
    <property type="entry name" value="PIGGYBAC TRANSPOSABLE ELEMENT-DERIVED PROTEIN 4"/>
    <property type="match status" value="1"/>
</dbReference>
<accession>A0A8B7ZQ32</accession>
<gene>
    <name evidence="5" type="primary">LOC110987260</name>
</gene>
<evidence type="ECO:0000313" key="5">
    <source>
        <dbReference type="RefSeq" id="XP_022105531.1"/>
    </source>
</evidence>
<dbReference type="OrthoDB" id="9985837at2759"/>
<protein>
    <submittedName>
        <fullName evidence="5">PiggyBac transposable element-derived protein 4-like</fullName>
    </submittedName>
</protein>
<evidence type="ECO:0000259" key="3">
    <source>
        <dbReference type="Pfam" id="PF13843"/>
    </source>
</evidence>
<dbReference type="OMA" id="PVAIECY"/>
<reference evidence="5" key="1">
    <citation type="submission" date="2025-08" db="UniProtKB">
        <authorList>
            <consortium name="RefSeq"/>
        </authorList>
    </citation>
    <scope>IDENTIFICATION</scope>
</reference>
<dbReference type="PANTHER" id="PTHR46599:SF3">
    <property type="entry name" value="PIGGYBAC TRANSPOSABLE ELEMENT-DERIVED PROTEIN 4"/>
    <property type="match status" value="1"/>
</dbReference>
<feature type="domain" description="PiggyBac transposable element-derived protein" evidence="3">
    <location>
        <begin position="109"/>
        <end position="479"/>
    </location>
</feature>
<feature type="domain" description="PiggyBac transposable element-derived protein 4 C-terminal zinc-finger" evidence="2">
    <location>
        <begin position="542"/>
        <end position="583"/>
    </location>
</feature>